<dbReference type="STRING" id="1413211.U473_12540"/>
<evidence type="ECO:0000313" key="3">
    <source>
        <dbReference type="Proteomes" id="UP000070352"/>
    </source>
</evidence>
<keyword evidence="3" id="KW-1185">Reference proteome</keyword>
<dbReference type="AlphaFoldDB" id="A0A135L6X5"/>
<feature type="domain" description="Regulatory protein YycH-like" evidence="1">
    <location>
        <begin position="94"/>
        <end position="229"/>
    </location>
</feature>
<evidence type="ECO:0000259" key="1">
    <source>
        <dbReference type="Pfam" id="PF09648"/>
    </source>
</evidence>
<dbReference type="RefSeq" id="WP_068726881.1">
    <property type="nucleotide sequence ID" value="NZ_LSKU01000001.1"/>
</dbReference>
<organism evidence="2 3">
    <name type="scientific">Tepidibacillus decaturensis</name>
    <dbReference type="NCBI Taxonomy" id="1413211"/>
    <lineage>
        <taxon>Bacteria</taxon>
        <taxon>Bacillati</taxon>
        <taxon>Bacillota</taxon>
        <taxon>Bacilli</taxon>
        <taxon>Bacillales</taxon>
        <taxon>Bacillaceae</taxon>
        <taxon>Tepidibacillus</taxon>
    </lineage>
</organism>
<dbReference type="Pfam" id="PF09648">
    <property type="entry name" value="YycI"/>
    <property type="match status" value="1"/>
</dbReference>
<proteinExistence type="predicted"/>
<name>A0A135L6X5_9BACI</name>
<dbReference type="Proteomes" id="UP000070352">
    <property type="component" value="Unassembled WGS sequence"/>
</dbReference>
<gene>
    <name evidence="2" type="ORF">U473_12540</name>
</gene>
<protein>
    <recommendedName>
        <fullName evidence="1">Regulatory protein YycH-like domain-containing protein</fullName>
    </recommendedName>
</protein>
<reference evidence="2 3" key="1">
    <citation type="submission" date="2016-02" db="EMBL/GenBank/DDBJ databases">
        <title>Draft Genome for Tepidibacillus decaturensis nov. sp. Strain Z9, an Anaerobic, Moderately Thermophilic and Heterotrophic Bacterium from Deep Subsurface of the Illinois Basin, USA.</title>
        <authorList>
            <person name="Dong Y."/>
            <person name="Chang J.Y."/>
            <person name="Sanford R."/>
            <person name="Fouke B.W."/>
        </authorList>
    </citation>
    <scope>NUCLEOTIDE SEQUENCE [LARGE SCALE GENOMIC DNA]</scope>
    <source>
        <strain evidence="2 3">Z9</strain>
    </source>
</reference>
<dbReference type="GO" id="GO:0016020">
    <property type="term" value="C:membrane"/>
    <property type="evidence" value="ECO:0007669"/>
    <property type="project" value="InterPro"/>
</dbReference>
<accession>A0A135L6X5</accession>
<dbReference type="Gene3D" id="2.40.128.690">
    <property type="entry name" value="YycH protein, domain 3-like"/>
    <property type="match status" value="1"/>
</dbReference>
<sequence length="240" mass="27741">MMDWGKTKTIFILTFLFLNLLLGYQIYMKQSQSINESQWDGSSLDELRQALSQRKIILNATIPKEILEMHFLQVKENQLSEGKTLAKVKMPVENEVIESIAREKIANFEHYELDGVVSTENHLVYNQIKDGFPYFNAKLEFQINQDGTIQYSQRYFEVMNQGSDRQVVSSYTALRTLLDQQLLPSEAIITKIRLGYHGQTQQTSVQVLTPVWRISYQIEGKRDMIFVNALTGAVEKALTY</sequence>
<dbReference type="EMBL" id="LSKU01000001">
    <property type="protein sequence ID" value="KXG44761.1"/>
    <property type="molecule type" value="Genomic_DNA"/>
</dbReference>
<evidence type="ECO:0000313" key="2">
    <source>
        <dbReference type="EMBL" id="KXG44761.1"/>
    </source>
</evidence>
<dbReference type="InterPro" id="IPR018604">
    <property type="entry name" value="YycI-like"/>
</dbReference>
<comment type="caution">
    <text evidence="2">The sequence shown here is derived from an EMBL/GenBank/DDBJ whole genome shotgun (WGS) entry which is preliminary data.</text>
</comment>